<gene>
    <name evidence="6" type="ORF">FHP25_04690</name>
</gene>
<dbReference type="Gene3D" id="3.40.50.2300">
    <property type="match status" value="1"/>
</dbReference>
<dbReference type="OrthoDB" id="9808843at2"/>
<dbReference type="PANTHER" id="PTHR43214">
    <property type="entry name" value="TWO-COMPONENT RESPONSE REGULATOR"/>
    <property type="match status" value="1"/>
</dbReference>
<dbReference type="CDD" id="cd17535">
    <property type="entry name" value="REC_NarL-like"/>
    <property type="match status" value="1"/>
</dbReference>
<evidence type="ECO:0000256" key="3">
    <source>
        <dbReference type="PROSITE-ProRule" id="PRU00169"/>
    </source>
</evidence>
<dbReference type="CDD" id="cd06170">
    <property type="entry name" value="LuxR_C_like"/>
    <property type="match status" value="1"/>
</dbReference>
<feature type="domain" description="Response regulatory" evidence="5">
    <location>
        <begin position="3"/>
        <end position="120"/>
    </location>
</feature>
<keyword evidence="7" id="KW-1185">Reference proteome</keyword>
<evidence type="ECO:0000313" key="6">
    <source>
        <dbReference type="EMBL" id="TXL80506.1"/>
    </source>
</evidence>
<accession>A0A5C8PT61</accession>
<dbReference type="EMBL" id="VDUZ01000004">
    <property type="protein sequence ID" value="TXL80506.1"/>
    <property type="molecule type" value="Genomic_DNA"/>
</dbReference>
<organism evidence="6 7">
    <name type="scientific">Vineibacter terrae</name>
    <dbReference type="NCBI Taxonomy" id="2586908"/>
    <lineage>
        <taxon>Bacteria</taxon>
        <taxon>Pseudomonadati</taxon>
        <taxon>Pseudomonadota</taxon>
        <taxon>Alphaproteobacteria</taxon>
        <taxon>Hyphomicrobiales</taxon>
        <taxon>Vineibacter</taxon>
    </lineage>
</organism>
<protein>
    <submittedName>
        <fullName evidence="6">Response regulator transcription factor</fullName>
    </submittedName>
</protein>
<dbReference type="InterPro" id="IPR016032">
    <property type="entry name" value="Sig_transdc_resp-reg_C-effctor"/>
</dbReference>
<dbReference type="GO" id="GO:0000160">
    <property type="term" value="P:phosphorelay signal transduction system"/>
    <property type="evidence" value="ECO:0007669"/>
    <property type="project" value="InterPro"/>
</dbReference>
<comment type="caution">
    <text evidence="6">The sequence shown here is derived from an EMBL/GenBank/DDBJ whole genome shotgun (WGS) entry which is preliminary data.</text>
</comment>
<proteinExistence type="predicted"/>
<feature type="modified residue" description="4-aspartylphosphate" evidence="3">
    <location>
        <position position="53"/>
    </location>
</feature>
<dbReference type="PRINTS" id="PR00038">
    <property type="entry name" value="HTHLUXR"/>
</dbReference>
<keyword evidence="1 3" id="KW-0597">Phosphoprotein</keyword>
<dbReference type="InterPro" id="IPR011006">
    <property type="entry name" value="CheY-like_superfamily"/>
</dbReference>
<dbReference type="Pfam" id="PF00196">
    <property type="entry name" value="GerE"/>
    <property type="match status" value="1"/>
</dbReference>
<dbReference type="Proteomes" id="UP000321638">
    <property type="component" value="Unassembled WGS sequence"/>
</dbReference>
<keyword evidence="2" id="KW-0238">DNA-binding</keyword>
<dbReference type="SUPFAM" id="SSF46894">
    <property type="entry name" value="C-terminal effector domain of the bipartite response regulators"/>
    <property type="match status" value="1"/>
</dbReference>
<evidence type="ECO:0000259" key="4">
    <source>
        <dbReference type="PROSITE" id="PS50043"/>
    </source>
</evidence>
<evidence type="ECO:0000256" key="1">
    <source>
        <dbReference type="ARBA" id="ARBA00022553"/>
    </source>
</evidence>
<dbReference type="AlphaFoldDB" id="A0A5C8PT61"/>
<dbReference type="GO" id="GO:0003677">
    <property type="term" value="F:DNA binding"/>
    <property type="evidence" value="ECO:0007669"/>
    <property type="project" value="UniProtKB-KW"/>
</dbReference>
<dbReference type="PANTHER" id="PTHR43214:SF43">
    <property type="entry name" value="TWO-COMPONENT RESPONSE REGULATOR"/>
    <property type="match status" value="1"/>
</dbReference>
<evidence type="ECO:0000256" key="2">
    <source>
        <dbReference type="ARBA" id="ARBA00023125"/>
    </source>
</evidence>
<feature type="domain" description="HTH luxR-type" evidence="4">
    <location>
        <begin position="142"/>
        <end position="207"/>
    </location>
</feature>
<dbReference type="InterPro" id="IPR000792">
    <property type="entry name" value="Tscrpt_reg_LuxR_C"/>
</dbReference>
<sequence length="214" mass="23338">MTRVLVVDDHPIVLQGCRRVLEDAGAQEILEASNPESACSLYQRHHPDLVVVDLAMQGKGFGGLDLIRWLRQRDERVPILVFSMHGDPVIVSRALEAGATGYLLKDTAPEDLLEALDKVGRGLPYLSHQLATQVAVLRMRSPSQAFGAVTPRELQALALLAEGHSYGQIADELGVSYKTVVNMCSQLKVKLGARNFPDLIRTAIEYLASSPGKS</sequence>
<dbReference type="SMART" id="SM00421">
    <property type="entry name" value="HTH_LUXR"/>
    <property type="match status" value="1"/>
</dbReference>
<name>A0A5C8PT61_9HYPH</name>
<dbReference type="SMART" id="SM00448">
    <property type="entry name" value="REC"/>
    <property type="match status" value="1"/>
</dbReference>
<dbReference type="GO" id="GO:0006355">
    <property type="term" value="P:regulation of DNA-templated transcription"/>
    <property type="evidence" value="ECO:0007669"/>
    <property type="project" value="InterPro"/>
</dbReference>
<dbReference type="InterPro" id="IPR001789">
    <property type="entry name" value="Sig_transdc_resp-reg_receiver"/>
</dbReference>
<evidence type="ECO:0000259" key="5">
    <source>
        <dbReference type="PROSITE" id="PS50110"/>
    </source>
</evidence>
<dbReference type="Gene3D" id="1.10.10.10">
    <property type="entry name" value="Winged helix-like DNA-binding domain superfamily/Winged helix DNA-binding domain"/>
    <property type="match status" value="1"/>
</dbReference>
<reference evidence="6 7" key="1">
    <citation type="submission" date="2019-06" db="EMBL/GenBank/DDBJ databases">
        <title>New taxonomy in bacterial strain CC-CFT640, isolated from vineyard.</title>
        <authorList>
            <person name="Lin S.-Y."/>
            <person name="Tsai C.-F."/>
            <person name="Young C.-C."/>
        </authorList>
    </citation>
    <scope>NUCLEOTIDE SEQUENCE [LARGE SCALE GENOMIC DNA]</scope>
    <source>
        <strain evidence="6 7">CC-CFT640</strain>
    </source>
</reference>
<evidence type="ECO:0000313" key="7">
    <source>
        <dbReference type="Proteomes" id="UP000321638"/>
    </source>
</evidence>
<dbReference type="PROSITE" id="PS50110">
    <property type="entry name" value="RESPONSE_REGULATORY"/>
    <property type="match status" value="1"/>
</dbReference>
<dbReference type="InterPro" id="IPR036388">
    <property type="entry name" value="WH-like_DNA-bd_sf"/>
</dbReference>
<dbReference type="InterPro" id="IPR039420">
    <property type="entry name" value="WalR-like"/>
</dbReference>
<dbReference type="Pfam" id="PF00072">
    <property type="entry name" value="Response_reg"/>
    <property type="match status" value="1"/>
</dbReference>
<dbReference type="SUPFAM" id="SSF52172">
    <property type="entry name" value="CheY-like"/>
    <property type="match status" value="1"/>
</dbReference>
<dbReference type="InterPro" id="IPR058245">
    <property type="entry name" value="NreC/VraR/RcsB-like_REC"/>
</dbReference>
<dbReference type="PROSITE" id="PS50043">
    <property type="entry name" value="HTH_LUXR_2"/>
    <property type="match status" value="1"/>
</dbReference>